<dbReference type="KEGG" id="ocm:CBP12_05905"/>
<evidence type="ECO:0008006" key="4">
    <source>
        <dbReference type="Google" id="ProtNLM"/>
    </source>
</evidence>
<evidence type="ECO:0000313" key="3">
    <source>
        <dbReference type="Proteomes" id="UP000243793"/>
    </source>
</evidence>
<evidence type="ECO:0000313" key="2">
    <source>
        <dbReference type="EMBL" id="ART79742.1"/>
    </source>
</evidence>
<dbReference type="RefSeq" id="WP_086963617.1">
    <property type="nucleotide sequence ID" value="NZ_CP021376.1"/>
</dbReference>
<evidence type="ECO:0000256" key="1">
    <source>
        <dbReference type="SAM" id="Coils"/>
    </source>
</evidence>
<accession>A0A1Y0CWQ5</accession>
<keyword evidence="3" id="KW-1185">Reference proteome</keyword>
<feature type="coiled-coil region" evidence="1">
    <location>
        <begin position="54"/>
        <end position="81"/>
    </location>
</feature>
<reference evidence="3" key="1">
    <citation type="submission" date="2017-05" db="EMBL/GenBank/DDBJ databases">
        <authorList>
            <person name="Sung H."/>
        </authorList>
    </citation>
    <scope>NUCLEOTIDE SEQUENCE [LARGE SCALE GENOMIC DNA]</scope>
    <source>
        <strain evidence="3">AMac2203</strain>
    </source>
</reference>
<gene>
    <name evidence="2" type="ORF">CBP12_05905</name>
</gene>
<protein>
    <recommendedName>
        <fullName evidence="4">Flagellar protein FliT</fullName>
    </recommendedName>
</protein>
<name>A0A1Y0CWQ5_9GAMM</name>
<proteinExistence type="predicted"/>
<dbReference type="Proteomes" id="UP000243793">
    <property type="component" value="Chromosome"/>
</dbReference>
<dbReference type="AlphaFoldDB" id="A0A1Y0CWQ5"/>
<sequence>MSFLAQLIELDARLFAELAKDDEFDQDYFEEQLIVRADLLKNVISDGNISASESSELITRSRRLKEAAEQLQQRLGEQLKQMNKGRRSVQAYQTVKRN</sequence>
<dbReference type="EMBL" id="CP021376">
    <property type="protein sequence ID" value="ART79742.1"/>
    <property type="molecule type" value="Genomic_DNA"/>
</dbReference>
<dbReference type="OrthoDB" id="5601025at2"/>
<keyword evidence="1" id="KW-0175">Coiled coil</keyword>
<organism evidence="2 3">
    <name type="scientific">Oceanisphaera avium</name>
    <dbReference type="NCBI Taxonomy" id="1903694"/>
    <lineage>
        <taxon>Bacteria</taxon>
        <taxon>Pseudomonadati</taxon>
        <taxon>Pseudomonadota</taxon>
        <taxon>Gammaproteobacteria</taxon>
        <taxon>Aeromonadales</taxon>
        <taxon>Aeromonadaceae</taxon>
        <taxon>Oceanisphaera</taxon>
    </lineage>
</organism>